<feature type="transmembrane region" description="Helical" evidence="9">
    <location>
        <begin position="270"/>
        <end position="288"/>
    </location>
</feature>
<name>A0A8J6YXF7_9RHOB</name>
<evidence type="ECO:0000256" key="4">
    <source>
        <dbReference type="ARBA" id="ARBA00022475"/>
    </source>
</evidence>
<keyword evidence="4" id="KW-1003">Cell membrane</keyword>
<dbReference type="EMBL" id="JACVXA010000047">
    <property type="protein sequence ID" value="MBE3639472.1"/>
    <property type="molecule type" value="Genomic_DNA"/>
</dbReference>
<dbReference type="Gene3D" id="1.20.1530.20">
    <property type="match status" value="1"/>
</dbReference>
<dbReference type="InterPro" id="IPR006153">
    <property type="entry name" value="Cation/H_exchanger_TM"/>
</dbReference>
<dbReference type="PANTHER" id="PTHR32507">
    <property type="entry name" value="NA(+)/H(+) ANTIPORTER 1"/>
    <property type="match status" value="1"/>
</dbReference>
<feature type="transmembrane region" description="Helical" evidence="9">
    <location>
        <begin position="300"/>
        <end position="319"/>
    </location>
</feature>
<feature type="transmembrane region" description="Helical" evidence="9">
    <location>
        <begin position="361"/>
        <end position="383"/>
    </location>
</feature>
<dbReference type="Pfam" id="PF00999">
    <property type="entry name" value="Na_H_Exchanger"/>
    <property type="match status" value="1"/>
</dbReference>
<feature type="transmembrane region" description="Helical" evidence="9">
    <location>
        <begin position="331"/>
        <end position="349"/>
    </location>
</feature>
<dbReference type="GO" id="GO:1902600">
    <property type="term" value="P:proton transmembrane transport"/>
    <property type="evidence" value="ECO:0007669"/>
    <property type="project" value="InterPro"/>
</dbReference>
<keyword evidence="6 9" id="KW-1133">Transmembrane helix</keyword>
<evidence type="ECO:0000259" key="10">
    <source>
        <dbReference type="Pfam" id="PF00999"/>
    </source>
</evidence>
<feature type="transmembrane region" description="Helical" evidence="9">
    <location>
        <begin position="88"/>
        <end position="107"/>
    </location>
</feature>
<feature type="transmembrane region" description="Helical" evidence="9">
    <location>
        <begin position="179"/>
        <end position="206"/>
    </location>
</feature>
<dbReference type="RefSeq" id="WP_193184183.1">
    <property type="nucleotide sequence ID" value="NZ_JACVXA010000047.1"/>
</dbReference>
<keyword evidence="5 9" id="KW-0812">Transmembrane</keyword>
<dbReference type="Proteomes" id="UP000609121">
    <property type="component" value="Unassembled WGS sequence"/>
</dbReference>
<evidence type="ECO:0000256" key="5">
    <source>
        <dbReference type="ARBA" id="ARBA00022692"/>
    </source>
</evidence>
<evidence type="ECO:0000256" key="9">
    <source>
        <dbReference type="SAM" id="Phobius"/>
    </source>
</evidence>
<protein>
    <submittedName>
        <fullName evidence="11">Cation:proton antiporter</fullName>
    </submittedName>
</protein>
<proteinExistence type="predicted"/>
<feature type="transmembrane region" description="Helical" evidence="9">
    <location>
        <begin position="156"/>
        <end position="173"/>
    </location>
</feature>
<reference evidence="11" key="1">
    <citation type="submission" date="2020-09" db="EMBL/GenBank/DDBJ databases">
        <title>A novel bacterium of genus Mangrovicoccus, isolated from South China Sea.</title>
        <authorList>
            <person name="Huang H."/>
            <person name="Mo K."/>
            <person name="Hu Y."/>
        </authorList>
    </citation>
    <scope>NUCLEOTIDE SEQUENCE</scope>
    <source>
        <strain evidence="11">HB182678</strain>
    </source>
</reference>
<evidence type="ECO:0000256" key="6">
    <source>
        <dbReference type="ARBA" id="ARBA00022989"/>
    </source>
</evidence>
<dbReference type="GO" id="GO:0015297">
    <property type="term" value="F:antiporter activity"/>
    <property type="evidence" value="ECO:0007669"/>
    <property type="project" value="UniProtKB-KW"/>
</dbReference>
<feature type="domain" description="Cation/H+ exchanger transmembrane" evidence="10">
    <location>
        <begin position="8"/>
        <end position="384"/>
    </location>
</feature>
<dbReference type="InterPro" id="IPR038770">
    <property type="entry name" value="Na+/solute_symporter_sf"/>
</dbReference>
<evidence type="ECO:0000256" key="8">
    <source>
        <dbReference type="ARBA" id="ARBA00023136"/>
    </source>
</evidence>
<keyword evidence="7" id="KW-0406">Ion transport</keyword>
<dbReference type="PANTHER" id="PTHR32507:SF8">
    <property type="entry name" value="CNH1P"/>
    <property type="match status" value="1"/>
</dbReference>
<comment type="caution">
    <text evidence="11">The sequence shown here is derived from an EMBL/GenBank/DDBJ whole genome shotgun (WGS) entry which is preliminary data.</text>
</comment>
<keyword evidence="2" id="KW-0813">Transport</keyword>
<gene>
    <name evidence="11" type="ORF">ICN82_14820</name>
</gene>
<feature type="transmembrane region" description="Helical" evidence="9">
    <location>
        <begin position="49"/>
        <end position="67"/>
    </location>
</feature>
<comment type="subcellular location">
    <subcellularLocation>
        <location evidence="1">Cell membrane</location>
        <topology evidence="1">Multi-pass membrane protein</topology>
    </subcellularLocation>
</comment>
<evidence type="ECO:0000313" key="12">
    <source>
        <dbReference type="Proteomes" id="UP000609121"/>
    </source>
</evidence>
<dbReference type="AlphaFoldDB" id="A0A8J6YXF7"/>
<keyword evidence="3" id="KW-0050">Antiport</keyword>
<evidence type="ECO:0000256" key="1">
    <source>
        <dbReference type="ARBA" id="ARBA00004651"/>
    </source>
</evidence>
<evidence type="ECO:0000256" key="2">
    <source>
        <dbReference type="ARBA" id="ARBA00022448"/>
    </source>
</evidence>
<accession>A0A8J6YXF7</accession>
<keyword evidence="12" id="KW-1185">Reference proteome</keyword>
<evidence type="ECO:0000313" key="11">
    <source>
        <dbReference type="EMBL" id="MBE3639472.1"/>
    </source>
</evidence>
<feature type="transmembrane region" description="Helical" evidence="9">
    <location>
        <begin position="113"/>
        <end position="135"/>
    </location>
</feature>
<keyword evidence="8 9" id="KW-0472">Membrane</keyword>
<organism evidence="11 12">
    <name type="scientific">Mangrovicoccus algicola</name>
    <dbReference type="NCBI Taxonomy" id="2771008"/>
    <lineage>
        <taxon>Bacteria</taxon>
        <taxon>Pseudomonadati</taxon>
        <taxon>Pseudomonadota</taxon>
        <taxon>Alphaproteobacteria</taxon>
        <taxon>Rhodobacterales</taxon>
        <taxon>Paracoccaceae</taxon>
        <taxon>Mangrovicoccus</taxon>
    </lineage>
</organism>
<evidence type="ECO:0000256" key="7">
    <source>
        <dbReference type="ARBA" id="ARBA00023065"/>
    </source>
</evidence>
<evidence type="ECO:0000256" key="3">
    <source>
        <dbReference type="ARBA" id="ARBA00022449"/>
    </source>
</evidence>
<dbReference type="GO" id="GO:0005886">
    <property type="term" value="C:plasma membrane"/>
    <property type="evidence" value="ECO:0007669"/>
    <property type="project" value="UniProtKB-SubCell"/>
</dbReference>
<sequence length="392" mass="40753">MTATLIIAIVTIAWCLLSRRLSQTVVTAPMVFILLGYALAEGGGRDAEVIHVLHAVAELALVVLLFLDAAQTDLRKLRSHRQWPVRMLLVGLPLAVALGTGMVALLAPNWPLATAALAAAILAPTDAALGQAVISNPQVPARQRQALTVESGLNDGLALPLVLMLASLAAGTGSGEGGYWLRFAAAQVILGPAAGIAVGWAGARLMNLAVARGTSSEAFEGIATLALAGAAYVLADLLGGNGFIAAFAGGLAFGHVVTRRSGFVYHFAEGDGQILAWSAFLLIGLGLMPDAVRALDGRMLAIILLSLFVIRPAAIWLSLAGTDADGPTRLFFGWFGPRGLATALFALLVVPDIDPVEAEPILHLAVNAVWISAMLHGITAAPLSRRFARRQA</sequence>
<feature type="transmembrane region" description="Helical" evidence="9">
    <location>
        <begin position="218"/>
        <end position="235"/>
    </location>
</feature>
<feature type="transmembrane region" description="Helical" evidence="9">
    <location>
        <begin position="241"/>
        <end position="258"/>
    </location>
</feature>